<feature type="compositionally biased region" description="Acidic residues" evidence="4">
    <location>
        <begin position="838"/>
        <end position="847"/>
    </location>
</feature>
<dbReference type="InterPro" id="IPR051242">
    <property type="entry name" value="WD-EF-hand_domain"/>
</dbReference>
<keyword evidence="1 3" id="KW-0853">WD repeat</keyword>
<dbReference type="InterPro" id="IPR015943">
    <property type="entry name" value="WD40/YVTN_repeat-like_dom_sf"/>
</dbReference>
<evidence type="ECO:0000256" key="3">
    <source>
        <dbReference type="PROSITE-ProRule" id="PRU00221"/>
    </source>
</evidence>
<feature type="repeat" description="WD" evidence="3">
    <location>
        <begin position="473"/>
        <end position="514"/>
    </location>
</feature>
<dbReference type="OrthoDB" id="5980302at2759"/>
<dbReference type="PROSITE" id="PS50082">
    <property type="entry name" value="WD_REPEATS_2"/>
    <property type="match status" value="3"/>
</dbReference>
<feature type="region of interest" description="Disordered" evidence="4">
    <location>
        <begin position="707"/>
        <end position="773"/>
    </location>
</feature>
<accession>A0A8S3SLD6</accession>
<feature type="compositionally biased region" description="Basic and acidic residues" evidence="4">
    <location>
        <begin position="812"/>
        <end position="837"/>
    </location>
</feature>
<dbReference type="InterPro" id="IPR019775">
    <property type="entry name" value="WD40_repeat_CS"/>
</dbReference>
<evidence type="ECO:0000313" key="5">
    <source>
        <dbReference type="EMBL" id="CAG2219038.1"/>
    </source>
</evidence>
<proteinExistence type="predicted"/>
<evidence type="ECO:0000313" key="6">
    <source>
        <dbReference type="Proteomes" id="UP000683360"/>
    </source>
</evidence>
<keyword evidence="6" id="KW-1185">Reference proteome</keyword>
<evidence type="ECO:0000256" key="4">
    <source>
        <dbReference type="SAM" id="MobiDB-lite"/>
    </source>
</evidence>
<sequence>MSEGPELRGEGLGRPYTSGTFQSKLDQFAEFINSVTFQDVEATPEERRQMITESLRFDQFCDRIRQLFGSDIKNTDLKAIYRKISTNPDAKVDWSELFGYFQSNNDDEEIVVGEEVNVFTVSKRRRVGEAAGDKTRRDTVQCLRYIPSQDGYISASQKGAICIWNNKLRLQSCIDINEPAWVTGCEYLPSIRKAICCTERSICVWDNRSKGKNQHVFVIKPFENSPQCISYVPNPEGTLDDIVLFGDDMGYLNVLKLVAKDLTPKNSKDSDKRQTQIPTNITIAPDQLTHKIVRRKLHNDYVLQVKYFPELRCFASCSPHSKKSFVLEEVDRLYDDGEVRDVAIPKGVNCFEYCTKANIIATGGVDKVIRVWHPHIFSRPTGKLLGHLFTIVDICCNEKDQHLISLSTARVFRVWDIHTLTCLQVFTDNEERPGEKRIYSMIFDNKHERLLTGSSVIDSWPLTRAVQDTMQVPHTHDRPVSQILYNRELGQIVTICTESVIKVWEYESGKRVYTITDAHGPNVEVTACCLDSSGYRLATGGFDGSIKVWDFGSGQELKHKSGRQSDEDLSIVGMKYWSLDKDRVILTAGWNNKIRVILDNNESYDLPSVREFSDVYFFTKDIDVSASLSDPFTADPLPDIGQNSNVSKSSKKNSIMSNNVFKKDYLLTLNEMSTIETFSQNTLFTGCSNGKLITWNIEKSSVDKVHEIQDPEETSSPPTKKKLSPEYLKKTKVDDEAEREGAGSQIVGSRLSHHSNAPPKPPDKMEQKEQKDFVDQLTARIEGEDPEKEGQVEEKKTKNMMHVHVNVKRCSIEKHSLSDEEEEKKDYEKPDIELNLHEDEEEEEEEEWTEERKWVEETYDPIIVTAHQDSYIRFWNMEGQVLREVSAVTRRQGTPVTALCHDERCNILISGDSKGYLTLWSIGKFLRDPQSNDPSAIKQVISWRAHLVKVVSLVYINSLKCILSGSTDGSVRVWWGYKGRFVGFYGQHRPFVFPEREETAGPPTLPYDITEGPLAPVQEKSAKQTIRTVQKYEYPLIFDNEKWTPFRRSAYIRQSEAPPPKKKPFTYEIDKKFFGALIKPKAYNHHLESIITGDKNQGAVFRALPVYRVKTPKKIKEPELAFKLPHNNEASSIMFGGASKSLPSNSQFRDQFSMDQKQFLRIRKPSQSKDEIFVSLIMQTKAASRRVTKRGSAMGRSVGSVSLSSANFSSRMQSRQSILPTPRSMSKMSKLSSLTS</sequence>
<dbReference type="PROSITE" id="PS50294">
    <property type="entry name" value="WD_REPEATS_REGION"/>
    <property type="match status" value="2"/>
</dbReference>
<dbReference type="Pfam" id="PF00400">
    <property type="entry name" value="WD40"/>
    <property type="match status" value="3"/>
</dbReference>
<feature type="compositionally biased region" description="Low complexity" evidence="4">
    <location>
        <begin position="1224"/>
        <end position="1236"/>
    </location>
</feature>
<evidence type="ECO:0000256" key="2">
    <source>
        <dbReference type="ARBA" id="ARBA00022737"/>
    </source>
</evidence>
<dbReference type="AlphaFoldDB" id="A0A8S3SLD6"/>
<feature type="region of interest" description="Disordered" evidence="4">
    <location>
        <begin position="812"/>
        <end position="847"/>
    </location>
</feature>
<evidence type="ECO:0000256" key="1">
    <source>
        <dbReference type="ARBA" id="ARBA00022574"/>
    </source>
</evidence>
<dbReference type="PROSITE" id="PS00678">
    <property type="entry name" value="WD_REPEATS_1"/>
    <property type="match status" value="1"/>
</dbReference>
<organism evidence="5 6">
    <name type="scientific">Mytilus edulis</name>
    <name type="common">Blue mussel</name>
    <dbReference type="NCBI Taxonomy" id="6550"/>
    <lineage>
        <taxon>Eukaryota</taxon>
        <taxon>Metazoa</taxon>
        <taxon>Spiralia</taxon>
        <taxon>Lophotrochozoa</taxon>
        <taxon>Mollusca</taxon>
        <taxon>Bivalvia</taxon>
        <taxon>Autobranchia</taxon>
        <taxon>Pteriomorphia</taxon>
        <taxon>Mytilida</taxon>
        <taxon>Mytiloidea</taxon>
        <taxon>Mytilidae</taxon>
        <taxon>Mytilinae</taxon>
        <taxon>Mytilus</taxon>
    </lineage>
</organism>
<dbReference type="EMBL" id="CAJPWZ010001621">
    <property type="protein sequence ID" value="CAG2219038.1"/>
    <property type="molecule type" value="Genomic_DNA"/>
</dbReference>
<protein>
    <recommendedName>
        <fullName evidence="7">WD repeat-containing protein 64</fullName>
    </recommendedName>
</protein>
<feature type="region of interest" description="Disordered" evidence="4">
    <location>
        <begin position="1204"/>
        <end position="1236"/>
    </location>
</feature>
<dbReference type="SMART" id="SM00320">
    <property type="entry name" value="WD40"/>
    <property type="match status" value="12"/>
</dbReference>
<feature type="repeat" description="WD" evidence="3">
    <location>
        <begin position="518"/>
        <end position="559"/>
    </location>
</feature>
<reference evidence="5" key="1">
    <citation type="submission" date="2021-03" db="EMBL/GenBank/DDBJ databases">
        <authorList>
            <person name="Bekaert M."/>
        </authorList>
    </citation>
    <scope>NUCLEOTIDE SEQUENCE</scope>
</reference>
<feature type="compositionally biased region" description="Basic and acidic residues" evidence="4">
    <location>
        <begin position="723"/>
        <end position="734"/>
    </location>
</feature>
<dbReference type="PANTHER" id="PTHR44324">
    <property type="entry name" value="WD40 REPEAT DOMAIN 95"/>
    <property type="match status" value="1"/>
</dbReference>
<dbReference type="InterPro" id="IPR036322">
    <property type="entry name" value="WD40_repeat_dom_sf"/>
</dbReference>
<gene>
    <name evidence="5" type="ORF">MEDL_32614</name>
</gene>
<evidence type="ECO:0008006" key="7">
    <source>
        <dbReference type="Google" id="ProtNLM"/>
    </source>
</evidence>
<keyword evidence="2" id="KW-0677">Repeat</keyword>
<dbReference type="InterPro" id="IPR001680">
    <property type="entry name" value="WD40_rpt"/>
</dbReference>
<feature type="repeat" description="WD" evidence="3">
    <location>
        <begin position="943"/>
        <end position="974"/>
    </location>
</feature>
<dbReference type="SUPFAM" id="SSF50978">
    <property type="entry name" value="WD40 repeat-like"/>
    <property type="match status" value="3"/>
</dbReference>
<feature type="compositionally biased region" description="Basic and acidic residues" evidence="4">
    <location>
        <begin position="761"/>
        <end position="773"/>
    </location>
</feature>
<comment type="caution">
    <text evidence="5">The sequence shown here is derived from an EMBL/GenBank/DDBJ whole genome shotgun (WGS) entry which is preliminary data.</text>
</comment>
<name>A0A8S3SLD6_MYTED</name>
<dbReference type="Gene3D" id="2.130.10.10">
    <property type="entry name" value="YVTN repeat-like/Quinoprotein amine dehydrogenase"/>
    <property type="match status" value="4"/>
</dbReference>
<dbReference type="PANTHER" id="PTHR44324:SF2">
    <property type="entry name" value="WD REPEAT-CONTAINING PROTEIN 64"/>
    <property type="match status" value="1"/>
</dbReference>
<dbReference type="Proteomes" id="UP000683360">
    <property type="component" value="Unassembled WGS sequence"/>
</dbReference>
<feature type="compositionally biased region" description="Polar residues" evidence="4">
    <location>
        <begin position="1204"/>
        <end position="1219"/>
    </location>
</feature>